<evidence type="ECO:0000259" key="1">
    <source>
        <dbReference type="Pfam" id="PF13173"/>
    </source>
</evidence>
<dbReference type="PATRIC" id="fig|1702214.3.peg.1343"/>
<dbReference type="STRING" id="1702214.AL399_03690"/>
<evidence type="ECO:0000313" key="4">
    <source>
        <dbReference type="Proteomes" id="UP000054172"/>
    </source>
</evidence>
<gene>
    <name evidence="3" type="ORF">AL399_03690</name>
</gene>
<feature type="domain" description="DUF4143" evidence="2">
    <location>
        <begin position="206"/>
        <end position="353"/>
    </location>
</feature>
<proteinExistence type="predicted"/>
<dbReference type="EMBL" id="LIIK01000013">
    <property type="protein sequence ID" value="KQM09058.1"/>
    <property type="molecule type" value="Genomic_DNA"/>
</dbReference>
<keyword evidence="4" id="KW-1185">Reference proteome</keyword>
<dbReference type="InterPro" id="IPR027417">
    <property type="entry name" value="P-loop_NTPase"/>
</dbReference>
<dbReference type="Gene3D" id="3.40.50.300">
    <property type="entry name" value="P-loop containing nucleotide triphosphate hydrolases"/>
    <property type="match status" value="1"/>
</dbReference>
<dbReference type="Pfam" id="PF13635">
    <property type="entry name" value="DUF4143"/>
    <property type="match status" value="1"/>
</dbReference>
<evidence type="ECO:0000313" key="3">
    <source>
        <dbReference type="EMBL" id="KQM09058.1"/>
    </source>
</evidence>
<accession>A0A0Q4B5A0</accession>
<evidence type="ECO:0000259" key="2">
    <source>
        <dbReference type="Pfam" id="PF13635"/>
    </source>
</evidence>
<dbReference type="Proteomes" id="UP000054172">
    <property type="component" value="Unassembled WGS sequence"/>
</dbReference>
<dbReference type="InterPro" id="IPR041682">
    <property type="entry name" value="AAA_14"/>
</dbReference>
<dbReference type="InterPro" id="IPR025420">
    <property type="entry name" value="DUF4143"/>
</dbReference>
<dbReference type="PANTHER" id="PTHR33295:SF20">
    <property type="entry name" value="ATPASE"/>
    <property type="match status" value="1"/>
</dbReference>
<protein>
    <submittedName>
        <fullName evidence="3">Uncharacterized protein</fullName>
    </submittedName>
</protein>
<organism evidence="3 4">
    <name type="scientific">Candidatus [Bacteroides] periocalifornicus</name>
    <dbReference type="NCBI Taxonomy" id="1702214"/>
    <lineage>
        <taxon>Bacteria</taxon>
        <taxon>Pseudomonadati</taxon>
        <taxon>Bacteroidota</taxon>
    </lineage>
</organism>
<name>A0A0Q4B5A0_9BACT</name>
<dbReference type="Pfam" id="PF13173">
    <property type="entry name" value="AAA_14"/>
    <property type="match status" value="1"/>
</dbReference>
<sequence>MPSVSIPSNIIPRPRYLNRIAPWIRKPLVKVLSGPRQVGKSYILYQLIDLIQRDEADANIIYINLDDMEFASIKSALELHYYVKDLLKKDRWNYIFIDEIQKVEEGWRVPLSLRLQEKNDVYVTGSSANLFVSDLANAMGGRFMEFRVGSLCFLEFLAFHHLDNDDGSLALYERFGGLPFLINADFKAPETAIGYLRDTYATMLYRDVIERHGVERISFLRMLIVYLANNVGSLISSKNVSNYLKSQNVRISQNQVAEYVNALVEACVVQEAERYNIVGKKVFEETKKYYFGDLGIRNTVVEYRFDDRGKRMENLVYNHLRCCEFTVMVGEVAGYEIDFICKRGAETLYVQVASELSNPETVAREFGNLLEIKDHHPKIVVSGEPEFTSPYPEVKHLYLRDFLCDEMVPYYQG</sequence>
<dbReference type="AlphaFoldDB" id="A0A0Q4B5A0"/>
<feature type="domain" description="AAA" evidence="1">
    <location>
        <begin position="29"/>
        <end position="157"/>
    </location>
</feature>
<dbReference type="SUPFAM" id="SSF52540">
    <property type="entry name" value="P-loop containing nucleoside triphosphate hydrolases"/>
    <property type="match status" value="1"/>
</dbReference>
<reference evidence="3" key="1">
    <citation type="submission" date="2015-08" db="EMBL/GenBank/DDBJ databases">
        <title>Candidatus Bacteriodes Periocalifornicus.</title>
        <authorList>
            <person name="McLean J.S."/>
            <person name="Kelley S."/>
        </authorList>
    </citation>
    <scope>NUCLEOTIDE SEQUENCE [LARGE SCALE GENOMIC DNA]</scope>
    <source>
        <strain evidence="3">12B</strain>
    </source>
</reference>
<dbReference type="PANTHER" id="PTHR33295">
    <property type="entry name" value="ATPASE"/>
    <property type="match status" value="1"/>
</dbReference>
<comment type="caution">
    <text evidence="3">The sequence shown here is derived from an EMBL/GenBank/DDBJ whole genome shotgun (WGS) entry which is preliminary data.</text>
</comment>